<protein>
    <submittedName>
        <fullName evidence="2">Uncharacterized protein</fullName>
    </submittedName>
</protein>
<feature type="region of interest" description="Disordered" evidence="1">
    <location>
        <begin position="1"/>
        <end position="60"/>
    </location>
</feature>
<gene>
    <name evidence="2" type="ORF">AK830_g1988</name>
</gene>
<keyword evidence="3" id="KW-1185">Reference proteome</keyword>
<sequence>MHRRSSKRPHLDLPLQGLAPTEQNMARSPSQQRIQVRLRHPPKAELESPRNPPLQPLKARPPPLLALACCQAVDVLARRDKDPHDRPAGNVQHLRVEQGLNDGEVVAADTPGQRRILRVPQRGETRNARPASDARLAPARQHGLGESGTDVDEPRRQPPRQPDQPGDAPAARQEGKRAQATGSVVRGVAGRKDQPALLLAEAGDGVQVARELQRHLSRRRDGDAEACTDRLREAVEADARGQAV</sequence>
<comment type="caution">
    <text evidence="2">The sequence shown here is derived from an EMBL/GenBank/DDBJ whole genome shotgun (WGS) entry which is preliminary data.</text>
</comment>
<feature type="compositionally biased region" description="Pro residues" evidence="1">
    <location>
        <begin position="50"/>
        <end position="60"/>
    </location>
</feature>
<evidence type="ECO:0000256" key="1">
    <source>
        <dbReference type="SAM" id="MobiDB-lite"/>
    </source>
</evidence>
<evidence type="ECO:0000313" key="3">
    <source>
        <dbReference type="Proteomes" id="UP000050424"/>
    </source>
</evidence>
<organism evidence="2 3">
    <name type="scientific">Neonectria ditissima</name>
    <dbReference type="NCBI Taxonomy" id="78410"/>
    <lineage>
        <taxon>Eukaryota</taxon>
        <taxon>Fungi</taxon>
        <taxon>Dikarya</taxon>
        <taxon>Ascomycota</taxon>
        <taxon>Pezizomycotina</taxon>
        <taxon>Sordariomycetes</taxon>
        <taxon>Hypocreomycetidae</taxon>
        <taxon>Hypocreales</taxon>
        <taxon>Nectriaceae</taxon>
        <taxon>Neonectria</taxon>
    </lineage>
</organism>
<accession>A0A0P7BSZ8</accession>
<feature type="compositionally biased region" description="Low complexity" evidence="1">
    <location>
        <begin position="163"/>
        <end position="172"/>
    </location>
</feature>
<reference evidence="2 3" key="1">
    <citation type="submission" date="2015-09" db="EMBL/GenBank/DDBJ databases">
        <title>Draft genome of a European isolate of the apple canker pathogen Neonectria ditissima.</title>
        <authorList>
            <person name="Gomez-Cortecero A."/>
            <person name="Harrison R.J."/>
            <person name="Armitage A.D."/>
        </authorList>
    </citation>
    <scope>NUCLEOTIDE SEQUENCE [LARGE SCALE GENOMIC DNA]</scope>
    <source>
        <strain evidence="2 3">R09/05</strain>
    </source>
</reference>
<name>A0A0P7BSZ8_9HYPO</name>
<dbReference type="Proteomes" id="UP000050424">
    <property type="component" value="Unassembled WGS sequence"/>
</dbReference>
<dbReference type="EMBL" id="LKCW01000018">
    <property type="protein sequence ID" value="KPM44493.1"/>
    <property type="molecule type" value="Genomic_DNA"/>
</dbReference>
<feature type="region of interest" description="Disordered" evidence="1">
    <location>
        <begin position="102"/>
        <end position="192"/>
    </location>
</feature>
<proteinExistence type="predicted"/>
<evidence type="ECO:0000313" key="2">
    <source>
        <dbReference type="EMBL" id="KPM44493.1"/>
    </source>
</evidence>
<feature type="compositionally biased region" description="Polar residues" evidence="1">
    <location>
        <begin position="21"/>
        <end position="34"/>
    </location>
</feature>
<dbReference type="AlphaFoldDB" id="A0A0P7BSZ8"/>